<evidence type="ECO:0000256" key="5">
    <source>
        <dbReference type="ARBA" id="ARBA00022741"/>
    </source>
</evidence>
<name>A0A926F7Z0_9BACT</name>
<keyword evidence="7" id="KW-0067">ATP-binding</keyword>
<keyword evidence="13" id="KW-0472">Membrane</keyword>
<dbReference type="Gene3D" id="3.40.50.2300">
    <property type="match status" value="1"/>
</dbReference>
<dbReference type="Gene3D" id="2.60.40.10">
    <property type="entry name" value="Immunoglobulins"/>
    <property type="match status" value="1"/>
</dbReference>
<feature type="domain" description="Histidine kinase" evidence="15">
    <location>
        <begin position="827"/>
        <end position="1049"/>
    </location>
</feature>
<keyword evidence="6" id="KW-0418">Kinase</keyword>
<dbReference type="SUPFAM" id="SSF52172">
    <property type="entry name" value="CheY-like"/>
    <property type="match status" value="1"/>
</dbReference>
<dbReference type="InterPro" id="IPR013783">
    <property type="entry name" value="Ig-like_fold"/>
</dbReference>
<dbReference type="GO" id="GO:0000155">
    <property type="term" value="F:phosphorelay sensor kinase activity"/>
    <property type="evidence" value="ECO:0007669"/>
    <property type="project" value="InterPro"/>
</dbReference>
<evidence type="ECO:0000259" key="14">
    <source>
        <dbReference type="PROSITE" id="PS01124"/>
    </source>
</evidence>
<proteinExistence type="predicted"/>
<protein>
    <recommendedName>
        <fullName evidence="2">histidine kinase</fullName>
        <ecNumber evidence="2">2.7.13.3</ecNumber>
    </recommendedName>
</protein>
<dbReference type="PRINTS" id="PR00344">
    <property type="entry name" value="BCTRLSENSOR"/>
</dbReference>
<dbReference type="SMART" id="SM00388">
    <property type="entry name" value="HisKA"/>
    <property type="match status" value="1"/>
</dbReference>
<dbReference type="Pfam" id="PF07495">
    <property type="entry name" value="Y_Y_Y"/>
    <property type="match status" value="1"/>
</dbReference>
<dbReference type="PROSITE" id="PS50110">
    <property type="entry name" value="RESPONSE_REGULATORY"/>
    <property type="match status" value="1"/>
</dbReference>
<evidence type="ECO:0000256" key="2">
    <source>
        <dbReference type="ARBA" id="ARBA00012438"/>
    </source>
</evidence>
<dbReference type="PROSITE" id="PS01124">
    <property type="entry name" value="HTH_ARAC_FAMILY_2"/>
    <property type="match status" value="1"/>
</dbReference>
<comment type="caution">
    <text evidence="17">The sequence shown here is derived from an EMBL/GenBank/DDBJ whole genome shotgun (WGS) entry which is preliminary data.</text>
</comment>
<dbReference type="Gene3D" id="2.130.10.10">
    <property type="entry name" value="YVTN repeat-like/Quinoprotein amine dehydrogenase"/>
    <property type="match status" value="2"/>
</dbReference>
<evidence type="ECO:0000256" key="4">
    <source>
        <dbReference type="ARBA" id="ARBA00022679"/>
    </source>
</evidence>
<dbReference type="RefSeq" id="WP_262434642.1">
    <property type="nucleotide sequence ID" value="NZ_JACRTF010000001.1"/>
</dbReference>
<evidence type="ECO:0000256" key="13">
    <source>
        <dbReference type="SAM" id="Phobius"/>
    </source>
</evidence>
<accession>A0A926F7Z0</accession>
<dbReference type="InterPro" id="IPR005467">
    <property type="entry name" value="His_kinase_dom"/>
</dbReference>
<dbReference type="InterPro" id="IPR011047">
    <property type="entry name" value="Quinoprotein_ADH-like_sf"/>
</dbReference>
<feature type="domain" description="Response regulatory" evidence="16">
    <location>
        <begin position="1097"/>
        <end position="1212"/>
    </location>
</feature>
<dbReference type="InterPro" id="IPR009057">
    <property type="entry name" value="Homeodomain-like_sf"/>
</dbReference>
<feature type="transmembrane region" description="Helical" evidence="13">
    <location>
        <begin position="769"/>
        <end position="791"/>
    </location>
</feature>
<organism evidence="17 18">
    <name type="scientific">Jilunia laotingensis</name>
    <dbReference type="NCBI Taxonomy" id="2763675"/>
    <lineage>
        <taxon>Bacteria</taxon>
        <taxon>Pseudomonadati</taxon>
        <taxon>Bacteroidota</taxon>
        <taxon>Bacteroidia</taxon>
        <taxon>Bacteroidales</taxon>
        <taxon>Bacteroidaceae</taxon>
        <taxon>Jilunia</taxon>
    </lineage>
</organism>
<dbReference type="PROSITE" id="PS00041">
    <property type="entry name" value="HTH_ARAC_FAMILY_1"/>
    <property type="match status" value="1"/>
</dbReference>
<keyword evidence="5" id="KW-0547">Nucleotide-binding</keyword>
<dbReference type="GO" id="GO:0003700">
    <property type="term" value="F:DNA-binding transcription factor activity"/>
    <property type="evidence" value="ECO:0007669"/>
    <property type="project" value="InterPro"/>
</dbReference>
<dbReference type="Pfam" id="PF00512">
    <property type="entry name" value="HisKA"/>
    <property type="match status" value="1"/>
</dbReference>
<sequence length="1342" mass="153252">MYKCLLLIFMLFWGLNPLRSMPDTNYRFMHITSKEGLPHQQVEALMQDDKGMLWIGTRNGLSRYDGYNIVNYFNQTDNPNSLNQNFVRSIYQDRKKRIWVGTYDGICQYRPATNDFRCYNMPNATIASIVETSNGKIICGGTQLYMYDEEADDFIMHPRQDSEFIISMAIDKEDRLFISTNQSVFYYNSSFSKTTQINPSYFSDFITGSDGIIPLYFDSKGTLWLGRNGKGVMNIDLKNGQSSIFQPEQLSDGTVRAITEDDKGRIWLGTEKGITILNADGSKEILQQDFVDKNKLDDNAIYTVLCDRDGNIWIGTYFGGINVLLKNNEQFHWIEAGYNSRNIKGKVIRKIIEPQKDILWMATEDGGLNIYNTTTGNISVLDRIESLGYNIHELFYDKDSENIWIGTFRNGLFCYHLPTGKWRQYMPGTENGLPSDAIFSIVKQQNGVMWIATTQGLRYYDPEKNTFLRINHPVLDVDFIYCLLVDREDNMWIGTRNNGLFRIDSKTHEVSGWTAKVNNSKLKDNYITCLYQDSDSRIWVGTNNGGLQYMDPAEMEIKVPDNELSLSRSTICSIIEDELGRLWISTSQGLFQFNKERSAFVCYTIEDGLPINQFNFSSSIQAQNGLLYFGSINGLISFTPKAIKENRPLFYVHLGYLNINDQVITSKTPDSPLTLALDETSKITFSYNQSRSFSIGYAAISLGNTSTINYQVKLSGVDKNWRNVGQERKFVGSNLPPGTYLLQIRANNSNEGWEQQPIKEVKIVIRPPFYLSFAAFLLYFVILVLAVYFSYRIFSIRIREKNAVRIANMEKEKLEEINKVKMDFFTSVSHELKTPLSLIMAPLKYVYQQQELPQESSDRLYLAIKNTNKMVGLIDELVTFNKVESGNFQFYIQKGNPLDFIENAAQLFKESASEKNVSFYIHCENNGEDVWFSPSYVEKITNNLLSNAIKYTSANGKVFINAAITDHPDGHTYLQIEVKDTGIGVAKEELDNIFLKYYQTKRGYNVNNKGWGLGLALVKRLVEIHKGNITLESSIGKGSCFIVRLNVSESAFDAQDKINSDKTLVSLNQYEFTTPLLETSSQVSLPVEKEKTESQASILLVEDNVELLKFLSDFFAPKYNIYVAENGVEALEIANKYPVDLVISDVMMPEMDGNTLCRNLKNNISTSHIPIILLTAKNDTDDIMKGYESGAEAYVQKPFDPQILELQVKNIIHMKQVQREKVVKTLGSDVESVSLSKFDKDFINKINELIEKNIDNDEFSIADITQSLYISRSLLHVKMKSLLNISMGDYIRKKRLNKACELLRDGYNVTETAYKTGFANPNYFSKAFKKEFGVKPTEYQKK</sequence>
<evidence type="ECO:0000256" key="3">
    <source>
        <dbReference type="ARBA" id="ARBA00022553"/>
    </source>
</evidence>
<keyword evidence="9" id="KW-0805">Transcription regulation</keyword>
<dbReference type="InterPro" id="IPR011123">
    <property type="entry name" value="Y_Y_Y"/>
</dbReference>
<dbReference type="GO" id="GO:0005524">
    <property type="term" value="F:ATP binding"/>
    <property type="evidence" value="ECO:0007669"/>
    <property type="project" value="UniProtKB-KW"/>
</dbReference>
<comment type="catalytic activity">
    <reaction evidence="1">
        <text>ATP + protein L-histidine = ADP + protein N-phospho-L-histidine.</text>
        <dbReference type="EC" id="2.7.13.3"/>
    </reaction>
</comment>
<evidence type="ECO:0000256" key="10">
    <source>
        <dbReference type="ARBA" id="ARBA00023125"/>
    </source>
</evidence>
<dbReference type="PANTHER" id="PTHR43547:SF2">
    <property type="entry name" value="HYBRID SIGNAL TRANSDUCTION HISTIDINE KINASE C"/>
    <property type="match status" value="1"/>
</dbReference>
<keyword evidence="13" id="KW-0812">Transmembrane</keyword>
<dbReference type="EC" id="2.7.13.3" evidence="2"/>
<dbReference type="InterPro" id="IPR018062">
    <property type="entry name" value="HTH_AraC-typ_CS"/>
</dbReference>
<dbReference type="PANTHER" id="PTHR43547">
    <property type="entry name" value="TWO-COMPONENT HISTIDINE KINASE"/>
    <property type="match status" value="1"/>
</dbReference>
<dbReference type="InterPro" id="IPR001789">
    <property type="entry name" value="Sig_transdc_resp-reg_receiver"/>
</dbReference>
<dbReference type="Pfam" id="PF07494">
    <property type="entry name" value="Reg_prop"/>
    <property type="match status" value="6"/>
</dbReference>
<dbReference type="InterPro" id="IPR003594">
    <property type="entry name" value="HATPase_dom"/>
</dbReference>
<dbReference type="SUPFAM" id="SSF46689">
    <property type="entry name" value="Homeodomain-like"/>
    <property type="match status" value="1"/>
</dbReference>
<keyword evidence="8" id="KW-0902">Two-component regulatory system</keyword>
<keyword evidence="3 12" id="KW-0597">Phosphoprotein</keyword>
<evidence type="ECO:0000256" key="11">
    <source>
        <dbReference type="ARBA" id="ARBA00023163"/>
    </source>
</evidence>
<dbReference type="SMART" id="SM00342">
    <property type="entry name" value="HTH_ARAC"/>
    <property type="match status" value="1"/>
</dbReference>
<dbReference type="Pfam" id="PF02518">
    <property type="entry name" value="HATPase_c"/>
    <property type="match status" value="1"/>
</dbReference>
<dbReference type="FunFam" id="3.30.565.10:FF:000037">
    <property type="entry name" value="Hybrid sensor histidine kinase/response regulator"/>
    <property type="match status" value="1"/>
</dbReference>
<feature type="modified residue" description="4-aspartylphosphate" evidence="12">
    <location>
        <position position="1145"/>
    </location>
</feature>
<dbReference type="Gene3D" id="3.30.565.10">
    <property type="entry name" value="Histidine kinase-like ATPase, C-terminal domain"/>
    <property type="match status" value="1"/>
</dbReference>
<evidence type="ECO:0000313" key="18">
    <source>
        <dbReference type="Proteomes" id="UP000651085"/>
    </source>
</evidence>
<dbReference type="SUPFAM" id="SSF50998">
    <property type="entry name" value="Quinoprotein alcohol dehydrogenase-like"/>
    <property type="match status" value="1"/>
</dbReference>
<evidence type="ECO:0000256" key="9">
    <source>
        <dbReference type="ARBA" id="ARBA00023015"/>
    </source>
</evidence>
<dbReference type="InterPro" id="IPR015943">
    <property type="entry name" value="WD40/YVTN_repeat-like_dom_sf"/>
</dbReference>
<dbReference type="SUPFAM" id="SSF63829">
    <property type="entry name" value="Calcium-dependent phosphotriesterase"/>
    <property type="match status" value="1"/>
</dbReference>
<dbReference type="InterPro" id="IPR004358">
    <property type="entry name" value="Sig_transdc_His_kin-like_C"/>
</dbReference>
<evidence type="ECO:0000256" key="6">
    <source>
        <dbReference type="ARBA" id="ARBA00022777"/>
    </source>
</evidence>
<keyword evidence="4" id="KW-0808">Transferase</keyword>
<dbReference type="InterPro" id="IPR003661">
    <property type="entry name" value="HisK_dim/P_dom"/>
</dbReference>
<dbReference type="CDD" id="cd00082">
    <property type="entry name" value="HisKA"/>
    <property type="match status" value="1"/>
</dbReference>
<gene>
    <name evidence="17" type="ORF">H8744_09695</name>
</gene>
<dbReference type="CDD" id="cd17574">
    <property type="entry name" value="REC_OmpR"/>
    <property type="match status" value="1"/>
</dbReference>
<evidence type="ECO:0000259" key="15">
    <source>
        <dbReference type="PROSITE" id="PS50109"/>
    </source>
</evidence>
<dbReference type="Proteomes" id="UP000651085">
    <property type="component" value="Unassembled WGS sequence"/>
</dbReference>
<dbReference type="InterPro" id="IPR036890">
    <property type="entry name" value="HATPase_C_sf"/>
</dbReference>
<feature type="domain" description="HTH araC/xylS-type" evidence="14">
    <location>
        <begin position="1244"/>
        <end position="1342"/>
    </location>
</feature>
<evidence type="ECO:0000256" key="12">
    <source>
        <dbReference type="PROSITE-ProRule" id="PRU00169"/>
    </source>
</evidence>
<dbReference type="InterPro" id="IPR018060">
    <property type="entry name" value="HTH_AraC"/>
</dbReference>
<dbReference type="InterPro" id="IPR011006">
    <property type="entry name" value="CheY-like_superfamily"/>
</dbReference>
<dbReference type="Gene3D" id="1.10.10.60">
    <property type="entry name" value="Homeodomain-like"/>
    <property type="match status" value="2"/>
</dbReference>
<dbReference type="InterPro" id="IPR011110">
    <property type="entry name" value="Reg_prop"/>
</dbReference>
<dbReference type="EMBL" id="JACRTF010000001">
    <property type="protein sequence ID" value="MBC8593515.1"/>
    <property type="molecule type" value="Genomic_DNA"/>
</dbReference>
<evidence type="ECO:0000259" key="16">
    <source>
        <dbReference type="PROSITE" id="PS50110"/>
    </source>
</evidence>
<evidence type="ECO:0000313" key="17">
    <source>
        <dbReference type="EMBL" id="MBC8593515.1"/>
    </source>
</evidence>
<reference evidence="17" key="1">
    <citation type="submission" date="2020-08" db="EMBL/GenBank/DDBJ databases">
        <title>Genome public.</title>
        <authorList>
            <person name="Liu C."/>
            <person name="Sun Q."/>
        </authorList>
    </citation>
    <scope>NUCLEOTIDE SEQUENCE</scope>
    <source>
        <strain evidence="17">N12</strain>
    </source>
</reference>
<dbReference type="PROSITE" id="PS50109">
    <property type="entry name" value="HIS_KIN"/>
    <property type="match status" value="1"/>
</dbReference>
<keyword evidence="13" id="KW-1133">Transmembrane helix</keyword>
<dbReference type="InterPro" id="IPR036097">
    <property type="entry name" value="HisK_dim/P_sf"/>
</dbReference>
<dbReference type="Pfam" id="PF00072">
    <property type="entry name" value="Response_reg"/>
    <property type="match status" value="1"/>
</dbReference>
<dbReference type="Gene3D" id="1.10.287.130">
    <property type="match status" value="1"/>
</dbReference>
<dbReference type="GO" id="GO:0043565">
    <property type="term" value="F:sequence-specific DNA binding"/>
    <property type="evidence" value="ECO:0007669"/>
    <property type="project" value="InterPro"/>
</dbReference>
<evidence type="ECO:0000256" key="7">
    <source>
        <dbReference type="ARBA" id="ARBA00022840"/>
    </source>
</evidence>
<keyword evidence="18" id="KW-1185">Reference proteome</keyword>
<dbReference type="Pfam" id="PF12833">
    <property type="entry name" value="HTH_18"/>
    <property type="match status" value="1"/>
</dbReference>
<keyword evidence="11" id="KW-0804">Transcription</keyword>
<evidence type="ECO:0000256" key="1">
    <source>
        <dbReference type="ARBA" id="ARBA00000085"/>
    </source>
</evidence>
<evidence type="ECO:0000256" key="8">
    <source>
        <dbReference type="ARBA" id="ARBA00023012"/>
    </source>
</evidence>
<dbReference type="SUPFAM" id="SSF55874">
    <property type="entry name" value="ATPase domain of HSP90 chaperone/DNA topoisomerase II/histidine kinase"/>
    <property type="match status" value="1"/>
</dbReference>
<dbReference type="SMART" id="SM00448">
    <property type="entry name" value="REC"/>
    <property type="match status" value="1"/>
</dbReference>
<dbReference type="SMART" id="SM00387">
    <property type="entry name" value="HATPase_c"/>
    <property type="match status" value="1"/>
</dbReference>
<dbReference type="SUPFAM" id="SSF47384">
    <property type="entry name" value="Homodimeric domain of signal transducing histidine kinase"/>
    <property type="match status" value="1"/>
</dbReference>
<keyword evidence="10" id="KW-0238">DNA-binding</keyword>